<dbReference type="Pfam" id="PF12937">
    <property type="entry name" value="F-box-like"/>
    <property type="match status" value="1"/>
</dbReference>
<dbReference type="GO" id="GO:0019005">
    <property type="term" value="C:SCF ubiquitin ligase complex"/>
    <property type="evidence" value="ECO:0007669"/>
    <property type="project" value="TreeGrafter"/>
</dbReference>
<sequence>MEDSDGEDVKETPELPQEIIVYILSFLHASDRKEASLVCHSWYTASQDLRFQKNVTFSFPASASSLELVRGLSRKSRCSLKISQLDGFSISRSLLLEVGMCLGSKVESLALPGSSVTEASLLALLPRLTSLRRLDLRGLDSLFMSGAFLSREEHRRQVRSALSGLKELDLSDLRYLSDLTFNRLTGCTPHLCRLSLAGCHIAFEFDPYQGCPVGAVEDSSALLSLRNLRRLLTEQRSTLVGLDISRTSITPESLRTVAQVQGLVLEELYLQGCKELTDYSVEILVKHQPSLLKLDISGCTELTSRSVEAAARSLKSLTHLSLSRDWRITEKGLADLLSVSSLASLDLSECPHISGTEMVKGLKGSKAGRRNVEMLNLKSCTYVRDLAVFSLTQLLGDSLRELDLTSCVNVTDLSVCAIATYLQNLVILRLGWCKEITDWGLLGMVQKNQSEPDDETGDQGPRFTRTFGNMGFFKPPRMPFEERPKMVTQNDLQQFKQKAGASLLALKRLQELDLSACAKLTDSSITQVVRHPELQRLSLSMLPEITDASLASVGRHCRSLTSLALSQCPGVTDRSVAQAVPYLHRLQHLHLSCCNNITDRSLFLLMQHCQRLKTVDVSRCKNISMTAVDLLQSQLPFLENVHHRLIGGADVTLSD</sequence>
<dbReference type="Gene3D" id="3.80.10.10">
    <property type="entry name" value="Ribonuclease Inhibitor"/>
    <property type="match status" value="4"/>
</dbReference>
<dbReference type="SMART" id="SM00256">
    <property type="entry name" value="FBOX"/>
    <property type="match status" value="1"/>
</dbReference>
<evidence type="ECO:0000313" key="5">
    <source>
        <dbReference type="Proteomes" id="UP000264800"/>
    </source>
</evidence>
<accession>A0A3Q3H0N2</accession>
<dbReference type="FunFam" id="3.80.10.10:FF:001330">
    <property type="entry name" value="Leucine-rich repeat-containing 29"/>
    <property type="match status" value="1"/>
</dbReference>
<dbReference type="PANTHER" id="PTHR13318:SF169">
    <property type="entry name" value="F-BOX AND LEUCINE-RICH REPEAT PROTEIN 9"/>
    <property type="match status" value="1"/>
</dbReference>
<keyword evidence="1" id="KW-0433">Leucine-rich repeat</keyword>
<keyword evidence="2" id="KW-0833">Ubl conjugation pathway</keyword>
<dbReference type="GeneID" id="108237480"/>
<dbReference type="InterPro" id="IPR032675">
    <property type="entry name" value="LRR_dom_sf"/>
</dbReference>
<reference evidence="4" key="1">
    <citation type="submission" date="2025-08" db="UniProtKB">
        <authorList>
            <consortium name="Ensembl"/>
        </authorList>
    </citation>
    <scope>IDENTIFICATION</scope>
</reference>
<dbReference type="Proteomes" id="UP000264800">
    <property type="component" value="Unplaced"/>
</dbReference>
<dbReference type="PANTHER" id="PTHR13318">
    <property type="entry name" value="PARTNER OF PAIRED, ISOFORM B-RELATED"/>
    <property type="match status" value="1"/>
</dbReference>
<dbReference type="GeneTree" id="ENSGT00940000160637"/>
<evidence type="ECO:0000313" key="4">
    <source>
        <dbReference type="Ensembl" id="ENSKMAP00000028947.1"/>
    </source>
</evidence>
<dbReference type="InterPro" id="IPR006553">
    <property type="entry name" value="Leu-rich_rpt_Cys-con_subtyp"/>
</dbReference>
<dbReference type="FunFam" id="3.80.10.10:FF:000647">
    <property type="entry name" value="Leucine-rich repeat-containing 29"/>
    <property type="match status" value="1"/>
</dbReference>
<dbReference type="Ensembl" id="ENSKMAT00000029310.1">
    <property type="protein sequence ID" value="ENSKMAP00000028947.1"/>
    <property type="gene ID" value="ENSKMAG00000021458.1"/>
</dbReference>
<dbReference type="SMART" id="SM00367">
    <property type="entry name" value="LRR_CC"/>
    <property type="match status" value="12"/>
</dbReference>
<dbReference type="InterPro" id="IPR057207">
    <property type="entry name" value="FBXL15_LRR"/>
</dbReference>
<dbReference type="CTD" id="234684"/>
<dbReference type="STRING" id="37003.ENSKMAP00000028947"/>
<dbReference type="Pfam" id="PF25372">
    <property type="entry name" value="DUF7885"/>
    <property type="match status" value="2"/>
</dbReference>
<dbReference type="RefSeq" id="XP_024862320.1">
    <property type="nucleotide sequence ID" value="XM_025006552.2"/>
</dbReference>
<dbReference type="InterPro" id="IPR036047">
    <property type="entry name" value="F-box-like_dom_sf"/>
</dbReference>
<protein>
    <submittedName>
        <fullName evidence="4">F-box and leucine rich repeat protein</fullName>
    </submittedName>
</protein>
<dbReference type="InterPro" id="IPR001810">
    <property type="entry name" value="F-box_dom"/>
</dbReference>
<dbReference type="KEGG" id="kmr:108237480"/>
<dbReference type="GO" id="GO:0031146">
    <property type="term" value="P:SCF-dependent proteasomal ubiquitin-dependent protein catabolic process"/>
    <property type="evidence" value="ECO:0007669"/>
    <property type="project" value="TreeGrafter"/>
</dbReference>
<dbReference type="OMA" id="SINLWYC"/>
<evidence type="ECO:0000259" key="3">
    <source>
        <dbReference type="SMART" id="SM00256"/>
    </source>
</evidence>
<reference evidence="4" key="2">
    <citation type="submission" date="2025-09" db="UniProtKB">
        <authorList>
            <consortium name="Ensembl"/>
        </authorList>
    </citation>
    <scope>IDENTIFICATION</scope>
</reference>
<name>A0A3Q3H0N2_KRYMA</name>
<feature type="domain" description="F-box" evidence="3">
    <location>
        <begin position="15"/>
        <end position="55"/>
    </location>
</feature>
<dbReference type="FunFam" id="1.20.1280.50:FF:000103">
    <property type="entry name" value="Leucine rich repeat containing 29"/>
    <property type="match status" value="1"/>
</dbReference>
<dbReference type="SUPFAM" id="SSF52058">
    <property type="entry name" value="L domain-like"/>
    <property type="match status" value="1"/>
</dbReference>
<dbReference type="SUPFAM" id="SSF81383">
    <property type="entry name" value="F-box domain"/>
    <property type="match status" value="1"/>
</dbReference>
<keyword evidence="5" id="KW-1185">Reference proteome</keyword>
<evidence type="ECO:0000256" key="2">
    <source>
        <dbReference type="ARBA" id="ARBA00022786"/>
    </source>
</evidence>
<dbReference type="OrthoDB" id="27842at2759"/>
<dbReference type="AlphaFoldDB" id="A0A3Q3H0N2"/>
<proteinExistence type="predicted"/>
<evidence type="ECO:0000256" key="1">
    <source>
        <dbReference type="ARBA" id="ARBA00022614"/>
    </source>
</evidence>
<dbReference type="SUPFAM" id="SSF52047">
    <property type="entry name" value="RNI-like"/>
    <property type="match status" value="1"/>
</dbReference>
<organism evidence="4 5">
    <name type="scientific">Kryptolebias marmoratus</name>
    <name type="common">Mangrove killifish</name>
    <name type="synonym">Rivulus marmoratus</name>
    <dbReference type="NCBI Taxonomy" id="37003"/>
    <lineage>
        <taxon>Eukaryota</taxon>
        <taxon>Metazoa</taxon>
        <taxon>Chordata</taxon>
        <taxon>Craniata</taxon>
        <taxon>Vertebrata</taxon>
        <taxon>Euteleostomi</taxon>
        <taxon>Actinopterygii</taxon>
        <taxon>Neopterygii</taxon>
        <taxon>Teleostei</taxon>
        <taxon>Neoteleostei</taxon>
        <taxon>Acanthomorphata</taxon>
        <taxon>Ovalentaria</taxon>
        <taxon>Atherinomorphae</taxon>
        <taxon>Cyprinodontiformes</taxon>
        <taxon>Rivulidae</taxon>
        <taxon>Kryptolebias</taxon>
    </lineage>
</organism>